<dbReference type="GO" id="GO:0008999">
    <property type="term" value="F:protein-N-terminal-alanine acetyltransferase activity"/>
    <property type="evidence" value="ECO:0007669"/>
    <property type="project" value="TreeGrafter"/>
</dbReference>
<dbReference type="EMBL" id="CP018145">
    <property type="protein sequence ID" value="ASJ54741.1"/>
    <property type="molecule type" value="Genomic_DNA"/>
</dbReference>
<dbReference type="InterPro" id="IPR016181">
    <property type="entry name" value="Acyl_CoA_acyltransferase"/>
</dbReference>
<evidence type="ECO:0000256" key="2">
    <source>
        <dbReference type="ARBA" id="ARBA00023315"/>
    </source>
</evidence>
<dbReference type="KEGG" id="bfm:BP422_14850"/>
<dbReference type="PANTHER" id="PTHR43792:SF8">
    <property type="entry name" value="[RIBOSOMAL PROTEIN US5]-ALANINE N-ACETYLTRANSFERASE"/>
    <property type="match status" value="1"/>
</dbReference>
<organism evidence="5 6">
    <name type="scientific">Brevibacillus formosus</name>
    <dbReference type="NCBI Taxonomy" id="54913"/>
    <lineage>
        <taxon>Bacteria</taxon>
        <taxon>Bacillati</taxon>
        <taxon>Bacillota</taxon>
        <taxon>Bacilli</taxon>
        <taxon>Bacillales</taxon>
        <taxon>Paenibacillaceae</taxon>
        <taxon>Brevibacillus</taxon>
    </lineage>
</organism>
<dbReference type="GO" id="GO:0005737">
    <property type="term" value="C:cytoplasm"/>
    <property type="evidence" value="ECO:0007669"/>
    <property type="project" value="TreeGrafter"/>
</dbReference>
<dbReference type="InterPro" id="IPR000182">
    <property type="entry name" value="GNAT_dom"/>
</dbReference>
<dbReference type="SUPFAM" id="SSF55729">
    <property type="entry name" value="Acyl-CoA N-acyltransferases (Nat)"/>
    <property type="match status" value="1"/>
</dbReference>
<evidence type="ECO:0000313" key="6">
    <source>
        <dbReference type="Proteomes" id="UP000197781"/>
    </source>
</evidence>
<protein>
    <submittedName>
        <fullName evidence="5">Alanine acetyltransferase</fullName>
    </submittedName>
</protein>
<dbReference type="AlphaFoldDB" id="A0A220MI53"/>
<name>A0A220MI53_9BACL</name>
<dbReference type="Proteomes" id="UP000197781">
    <property type="component" value="Chromosome"/>
</dbReference>
<dbReference type="PROSITE" id="PS51186">
    <property type="entry name" value="GNAT"/>
    <property type="match status" value="1"/>
</dbReference>
<proteinExistence type="inferred from homology"/>
<evidence type="ECO:0000259" key="4">
    <source>
        <dbReference type="PROSITE" id="PS51186"/>
    </source>
</evidence>
<evidence type="ECO:0000313" key="5">
    <source>
        <dbReference type="EMBL" id="ASJ54741.1"/>
    </source>
</evidence>
<gene>
    <name evidence="5" type="ORF">BP422_14850</name>
</gene>
<feature type="domain" description="N-acetyltransferase" evidence="4">
    <location>
        <begin position="8"/>
        <end position="178"/>
    </location>
</feature>
<evidence type="ECO:0000256" key="3">
    <source>
        <dbReference type="ARBA" id="ARBA00038502"/>
    </source>
</evidence>
<comment type="similarity">
    <text evidence="3">Belongs to the acetyltransferase family. RimJ subfamily.</text>
</comment>
<sequence>MSLHTDEILLRPLHQQDAAELLELRLRNHDFLQPFEPIRPASFLTLPAQQEQISQAQNDFERGTAYAFGVFSRESGKMIGRVALSNVARGAWQNATIGYFMDQACNGKGYTTSAVNLALRFALTDAGLHRVQAAVMPRNQASIRVLEKNHFRQEGLSLRYLQINGVWEDHLIYAFTAEEWSV</sequence>
<dbReference type="RefSeq" id="WP_088908448.1">
    <property type="nucleotide sequence ID" value="NZ_CP018145.1"/>
</dbReference>
<accession>A0A220MI53</accession>
<reference evidence="5 6" key="1">
    <citation type="submission" date="2016-11" db="EMBL/GenBank/DDBJ databases">
        <authorList>
            <person name="Jaros S."/>
            <person name="Januszkiewicz K."/>
            <person name="Wedrychowicz H."/>
        </authorList>
    </citation>
    <scope>NUCLEOTIDE SEQUENCE [LARGE SCALE GENOMIC DNA]</scope>
    <source>
        <strain evidence="5 6">NF2</strain>
    </source>
</reference>
<dbReference type="PANTHER" id="PTHR43792">
    <property type="entry name" value="GNAT FAMILY, PUTATIVE (AFU_ORTHOLOGUE AFUA_3G00765)-RELATED-RELATED"/>
    <property type="match status" value="1"/>
</dbReference>
<dbReference type="Gene3D" id="3.40.630.30">
    <property type="match status" value="1"/>
</dbReference>
<dbReference type="Pfam" id="PF13302">
    <property type="entry name" value="Acetyltransf_3"/>
    <property type="match status" value="1"/>
</dbReference>
<dbReference type="InterPro" id="IPR051531">
    <property type="entry name" value="N-acetyltransferase"/>
</dbReference>
<keyword evidence="1 5" id="KW-0808">Transferase</keyword>
<evidence type="ECO:0000256" key="1">
    <source>
        <dbReference type="ARBA" id="ARBA00022679"/>
    </source>
</evidence>
<keyword evidence="2" id="KW-0012">Acyltransferase</keyword>